<dbReference type="GO" id="GO:0008757">
    <property type="term" value="F:S-adenosylmethionine-dependent methyltransferase activity"/>
    <property type="evidence" value="ECO:0007669"/>
    <property type="project" value="InterPro"/>
</dbReference>
<evidence type="ECO:0000313" key="2">
    <source>
        <dbReference type="EMBL" id="OGE01806.1"/>
    </source>
</evidence>
<reference evidence="2 3" key="1">
    <citation type="journal article" date="2016" name="Nat. Commun.">
        <title>Thousands of microbial genomes shed light on interconnected biogeochemical processes in an aquifer system.</title>
        <authorList>
            <person name="Anantharaman K."/>
            <person name="Brown C.T."/>
            <person name="Hug L.A."/>
            <person name="Sharon I."/>
            <person name="Castelle C.J."/>
            <person name="Probst A.J."/>
            <person name="Thomas B.C."/>
            <person name="Singh A."/>
            <person name="Wilkins M.J."/>
            <person name="Karaoz U."/>
            <person name="Brodie E.L."/>
            <person name="Williams K.H."/>
            <person name="Hubbard S.S."/>
            <person name="Banfield J.F."/>
        </authorList>
    </citation>
    <scope>NUCLEOTIDE SEQUENCE [LARGE SCALE GENOMIC DNA]</scope>
</reference>
<evidence type="ECO:0000259" key="1">
    <source>
        <dbReference type="Pfam" id="PF08241"/>
    </source>
</evidence>
<dbReference type="CDD" id="cd02440">
    <property type="entry name" value="AdoMet_MTases"/>
    <property type="match status" value="1"/>
</dbReference>
<dbReference type="InterPro" id="IPR013216">
    <property type="entry name" value="Methyltransf_11"/>
</dbReference>
<dbReference type="AlphaFoldDB" id="A0A1F5HCK5"/>
<feature type="domain" description="Methyltransferase type 11" evidence="1">
    <location>
        <begin position="77"/>
        <end position="180"/>
    </location>
</feature>
<dbReference type="SUPFAM" id="SSF53335">
    <property type="entry name" value="S-adenosyl-L-methionine-dependent methyltransferases"/>
    <property type="match status" value="1"/>
</dbReference>
<accession>A0A1F5HCK5</accession>
<dbReference type="Pfam" id="PF08241">
    <property type="entry name" value="Methyltransf_11"/>
    <property type="match status" value="1"/>
</dbReference>
<comment type="caution">
    <text evidence="2">The sequence shown here is derived from an EMBL/GenBank/DDBJ whole genome shotgun (WGS) entry which is preliminary data.</text>
</comment>
<dbReference type="Proteomes" id="UP000176751">
    <property type="component" value="Unassembled WGS sequence"/>
</dbReference>
<sequence length="270" mass="30835">MFKEMAPNISNILSVRRDSFEFQQRELSYEVERGLLMHRKADGEDVNGYADLLSFNGEDFIVLTDEKIAVNGFVSLLDVGCGAGRSLIECGEKWSDRIKCTGVSAYPYHCPPESPDHTVPSAIHENGIEIKIADAQSLARYLRPESFDIITAVHAAQYLADPMAMLKGIHRVLRLGGVALMNNFPLRASNEDSRLIREFLQREYGFRFKRKLFQELDSWDLGFTKTRKRLFLPVAYRGIIEVTPEWNSFSQAFLVYQYKPSKLESDQNPL</sequence>
<proteinExistence type="predicted"/>
<name>A0A1F5HCK5_9BACT</name>
<dbReference type="InterPro" id="IPR029063">
    <property type="entry name" value="SAM-dependent_MTases_sf"/>
</dbReference>
<dbReference type="EMBL" id="MFCA01000025">
    <property type="protein sequence ID" value="OGE01806.1"/>
    <property type="molecule type" value="Genomic_DNA"/>
</dbReference>
<protein>
    <recommendedName>
        <fullName evidence="1">Methyltransferase type 11 domain-containing protein</fullName>
    </recommendedName>
</protein>
<gene>
    <name evidence="2" type="ORF">A2196_02885</name>
</gene>
<evidence type="ECO:0000313" key="3">
    <source>
        <dbReference type="Proteomes" id="UP000176751"/>
    </source>
</evidence>
<dbReference type="Gene3D" id="3.40.50.150">
    <property type="entry name" value="Vaccinia Virus protein VP39"/>
    <property type="match status" value="1"/>
</dbReference>
<organism evidence="2 3">
    <name type="scientific">Candidatus Curtissbacteria bacterium RIFOXYA1_FULL_41_14</name>
    <dbReference type="NCBI Taxonomy" id="1797737"/>
    <lineage>
        <taxon>Bacteria</taxon>
        <taxon>Candidatus Curtissiibacteriota</taxon>
    </lineage>
</organism>
<dbReference type="STRING" id="1797737.A2196_02885"/>